<sequence>MSILSALTSIISVNTAKINSSVNGGLVSGSTGSNMVALNIDAQSSTNVQANTKVIDQTRVNATSSTAAKINL</sequence>
<dbReference type="Proteomes" id="UP000695562">
    <property type="component" value="Unassembled WGS sequence"/>
</dbReference>
<comment type="caution">
    <text evidence="1">The sequence shown here is derived from an EMBL/GenBank/DDBJ whole genome shotgun (WGS) entry which is preliminary data.</text>
</comment>
<dbReference type="AlphaFoldDB" id="A0A8J4Q469"/>
<gene>
    <name evidence="1" type="ORF">CYY_000154</name>
</gene>
<evidence type="ECO:0000313" key="2">
    <source>
        <dbReference type="Proteomes" id="UP000695562"/>
    </source>
</evidence>
<dbReference type="EMBL" id="AJWJ01000003">
    <property type="protein sequence ID" value="KAF2078529.1"/>
    <property type="molecule type" value="Genomic_DNA"/>
</dbReference>
<name>A0A8J4Q469_9MYCE</name>
<keyword evidence="2" id="KW-1185">Reference proteome</keyword>
<organism evidence="1 2">
    <name type="scientific">Polysphondylium violaceum</name>
    <dbReference type="NCBI Taxonomy" id="133409"/>
    <lineage>
        <taxon>Eukaryota</taxon>
        <taxon>Amoebozoa</taxon>
        <taxon>Evosea</taxon>
        <taxon>Eumycetozoa</taxon>
        <taxon>Dictyostelia</taxon>
        <taxon>Dictyosteliales</taxon>
        <taxon>Dictyosteliaceae</taxon>
        <taxon>Polysphondylium</taxon>
    </lineage>
</organism>
<reference evidence="1" key="1">
    <citation type="submission" date="2020-01" db="EMBL/GenBank/DDBJ databases">
        <title>Development of genomics and gene disruption for Polysphondylium violaceum indicates a role for the polyketide synthase stlB in stalk morphogenesis.</title>
        <authorList>
            <person name="Narita B."/>
            <person name="Kawabe Y."/>
            <person name="Kin K."/>
            <person name="Saito T."/>
            <person name="Gibbs R."/>
            <person name="Kuspa A."/>
            <person name="Muzny D."/>
            <person name="Queller D."/>
            <person name="Richards S."/>
            <person name="Strassman J."/>
            <person name="Sucgang R."/>
            <person name="Worley K."/>
            <person name="Schaap P."/>
        </authorList>
    </citation>
    <scope>NUCLEOTIDE SEQUENCE</scope>
    <source>
        <strain evidence="1">QSvi11</strain>
    </source>
</reference>
<evidence type="ECO:0000313" key="1">
    <source>
        <dbReference type="EMBL" id="KAF2078529.1"/>
    </source>
</evidence>
<protein>
    <submittedName>
        <fullName evidence="1">Uncharacterized protein</fullName>
    </submittedName>
</protein>
<proteinExistence type="predicted"/>
<accession>A0A8J4Q469</accession>